<gene>
    <name evidence="2" type="ORF">DFR50_10454</name>
</gene>
<name>A0A366FQD0_9HYPH</name>
<accession>A0A366FQD0</accession>
<proteinExistence type="predicted"/>
<evidence type="ECO:0000313" key="3">
    <source>
        <dbReference type="Proteomes" id="UP000253529"/>
    </source>
</evidence>
<reference evidence="2 3" key="1">
    <citation type="submission" date="2018-06" db="EMBL/GenBank/DDBJ databases">
        <title>Genomic Encyclopedia of Type Strains, Phase IV (KMG-IV): sequencing the most valuable type-strain genomes for metagenomic binning, comparative biology and taxonomic classification.</title>
        <authorList>
            <person name="Goeker M."/>
        </authorList>
    </citation>
    <scope>NUCLEOTIDE SEQUENCE [LARGE SCALE GENOMIC DNA]</scope>
    <source>
        <strain evidence="2 3">DSM 24875</strain>
    </source>
</reference>
<comment type="caution">
    <text evidence="2">The sequence shown here is derived from an EMBL/GenBank/DDBJ whole genome shotgun (WGS) entry which is preliminary data.</text>
</comment>
<feature type="region of interest" description="Disordered" evidence="1">
    <location>
        <begin position="1"/>
        <end position="102"/>
    </location>
</feature>
<keyword evidence="3" id="KW-1185">Reference proteome</keyword>
<evidence type="ECO:0000313" key="2">
    <source>
        <dbReference type="EMBL" id="RBP16777.1"/>
    </source>
</evidence>
<evidence type="ECO:0000256" key="1">
    <source>
        <dbReference type="SAM" id="MobiDB-lite"/>
    </source>
</evidence>
<protein>
    <submittedName>
        <fullName evidence="2">Uncharacterized protein</fullName>
    </submittedName>
</protein>
<feature type="region of interest" description="Disordered" evidence="1">
    <location>
        <begin position="166"/>
        <end position="255"/>
    </location>
</feature>
<dbReference type="Proteomes" id="UP000253529">
    <property type="component" value="Unassembled WGS sequence"/>
</dbReference>
<dbReference type="EMBL" id="QNRK01000004">
    <property type="protein sequence ID" value="RBP16777.1"/>
    <property type="molecule type" value="Genomic_DNA"/>
</dbReference>
<dbReference type="AlphaFoldDB" id="A0A366FQD0"/>
<feature type="region of interest" description="Disordered" evidence="1">
    <location>
        <begin position="319"/>
        <end position="375"/>
    </location>
</feature>
<sequence length="375" mass="40225">MVRKLPQHHQKIEPATGRVWSTGQASRGRRSIHRRPDQAIRSAGRGSGIVRPSASASSSQQTMAAPTLRAASSRVSPSDMQPGRSGTVARKPPPSSSDNGSMTTAFASEFLTASINRASVSMTIEEAGARSPTARDDVNRRKAQHCLVLRRRLFYVCSERTRQEMPSMIVSSGRSPPRDRKRRARPSWRGARRRSHPGAAVAARGSPCRSSRRKPTPVDARPLPPARRPVGARESPVTPNPVFARSKATKQPMPPVAYCGKKSLRLLLATKGGGTIRGRNSGPAALDRFASLAMTALLATGLGVTIARENGCKTLIRLNPRPGNGQRGGHGEAPANPRTAVRRRRTAPRAPTIPCGAQPGRASRPQLPGLGAPWE</sequence>
<feature type="compositionally biased region" description="Basic residues" evidence="1">
    <location>
        <begin position="179"/>
        <end position="196"/>
    </location>
</feature>
<organism evidence="2 3">
    <name type="scientific">Roseiarcus fermentans</name>
    <dbReference type="NCBI Taxonomy" id="1473586"/>
    <lineage>
        <taxon>Bacteria</taxon>
        <taxon>Pseudomonadati</taxon>
        <taxon>Pseudomonadota</taxon>
        <taxon>Alphaproteobacteria</taxon>
        <taxon>Hyphomicrobiales</taxon>
        <taxon>Roseiarcaceae</taxon>
        <taxon>Roseiarcus</taxon>
    </lineage>
</organism>